<organism evidence="5 6">
    <name type="scientific">Lachnellula suecica</name>
    <dbReference type="NCBI Taxonomy" id="602035"/>
    <lineage>
        <taxon>Eukaryota</taxon>
        <taxon>Fungi</taxon>
        <taxon>Dikarya</taxon>
        <taxon>Ascomycota</taxon>
        <taxon>Pezizomycotina</taxon>
        <taxon>Leotiomycetes</taxon>
        <taxon>Helotiales</taxon>
        <taxon>Lachnaceae</taxon>
        <taxon>Lachnellula</taxon>
    </lineage>
</organism>
<keyword evidence="4" id="KW-1133">Transmembrane helix</keyword>
<dbReference type="InterPro" id="IPR021765">
    <property type="entry name" value="UstYa-like"/>
</dbReference>
<gene>
    <name evidence="5" type="primary">cctO_3</name>
    <name evidence="5" type="ORF">LSUE1_G004953</name>
</gene>
<evidence type="ECO:0000256" key="3">
    <source>
        <dbReference type="SAM" id="MobiDB-lite"/>
    </source>
</evidence>
<sequence length="275" mass="31661">MGSKYQQIHHDDEKFEEVFPPNRSSTSLSESTLLEDEDDQRMTRPKSRWSSRWMWMVHAVLLSLSFSMFVSSWFTRASTLEFVQKYSAYSPAAKAVEYQTVKFNGTMGEHSPYVGKGPEVDKAWHALSYDVGDQMITPEELKIIKMPESSLKVKHPVTGVEGYRVGLEVFHQLHCINLLRQVTYKDYYTEVGNGNFAQGDEELLIHTDHCIEMLRKNIQCNADVGVFTFYMLDGDPLPWPELESYHQCRNFDKVLDWATEHSVGNMERGDINPGS</sequence>
<dbReference type="PANTHER" id="PTHR33365:SF4">
    <property type="entry name" value="CYCLOCHLOROTINE BIOSYNTHESIS PROTEIN O"/>
    <property type="match status" value="1"/>
</dbReference>
<dbReference type="EMBL" id="QGMK01000949">
    <property type="protein sequence ID" value="TVY75787.1"/>
    <property type="molecule type" value="Genomic_DNA"/>
</dbReference>
<keyword evidence="4" id="KW-0472">Membrane</keyword>
<feature type="transmembrane region" description="Helical" evidence="4">
    <location>
        <begin position="53"/>
        <end position="74"/>
    </location>
</feature>
<evidence type="ECO:0000256" key="1">
    <source>
        <dbReference type="ARBA" id="ARBA00004685"/>
    </source>
</evidence>
<feature type="region of interest" description="Disordered" evidence="3">
    <location>
        <begin position="1"/>
        <end position="41"/>
    </location>
</feature>
<dbReference type="GO" id="GO:0043386">
    <property type="term" value="P:mycotoxin biosynthetic process"/>
    <property type="evidence" value="ECO:0007669"/>
    <property type="project" value="InterPro"/>
</dbReference>
<accession>A0A8T9C6B9</accession>
<comment type="caution">
    <text evidence="5">The sequence shown here is derived from an EMBL/GenBank/DDBJ whole genome shotgun (WGS) entry which is preliminary data.</text>
</comment>
<keyword evidence="4" id="KW-0812">Transmembrane</keyword>
<dbReference type="OrthoDB" id="3687641at2759"/>
<protein>
    <submittedName>
        <fullName evidence="5">Cyclochlorotine biosynthesis protein O</fullName>
    </submittedName>
</protein>
<evidence type="ECO:0000256" key="4">
    <source>
        <dbReference type="SAM" id="Phobius"/>
    </source>
</evidence>
<evidence type="ECO:0000256" key="2">
    <source>
        <dbReference type="ARBA" id="ARBA00035112"/>
    </source>
</evidence>
<feature type="compositionally biased region" description="Basic and acidic residues" evidence="3">
    <location>
        <begin position="8"/>
        <end position="17"/>
    </location>
</feature>
<dbReference type="Pfam" id="PF11807">
    <property type="entry name" value="UstYa"/>
    <property type="match status" value="1"/>
</dbReference>
<dbReference type="AlphaFoldDB" id="A0A8T9C6B9"/>
<evidence type="ECO:0000313" key="5">
    <source>
        <dbReference type="EMBL" id="TVY75787.1"/>
    </source>
</evidence>
<reference evidence="5 6" key="1">
    <citation type="submission" date="2018-05" db="EMBL/GenBank/DDBJ databases">
        <title>Genome sequencing and assembly of the regulated plant pathogen Lachnellula willkommii and related sister species for the development of diagnostic species identification markers.</title>
        <authorList>
            <person name="Giroux E."/>
            <person name="Bilodeau G."/>
        </authorList>
    </citation>
    <scope>NUCLEOTIDE SEQUENCE [LARGE SCALE GENOMIC DNA]</scope>
    <source>
        <strain evidence="5 6">CBS 268.59</strain>
    </source>
</reference>
<evidence type="ECO:0000313" key="6">
    <source>
        <dbReference type="Proteomes" id="UP000469558"/>
    </source>
</evidence>
<comment type="pathway">
    <text evidence="1">Mycotoxin biosynthesis.</text>
</comment>
<keyword evidence="6" id="KW-1185">Reference proteome</keyword>
<comment type="similarity">
    <text evidence="2">Belongs to the ustYa family.</text>
</comment>
<name>A0A8T9C6B9_9HELO</name>
<dbReference type="PANTHER" id="PTHR33365">
    <property type="entry name" value="YALI0B05434P"/>
    <property type="match status" value="1"/>
</dbReference>
<proteinExistence type="inferred from homology"/>
<dbReference type="Proteomes" id="UP000469558">
    <property type="component" value="Unassembled WGS sequence"/>
</dbReference>